<dbReference type="Proteomes" id="UP001189429">
    <property type="component" value="Unassembled WGS sequence"/>
</dbReference>
<evidence type="ECO:0000313" key="3">
    <source>
        <dbReference type="Proteomes" id="UP001189429"/>
    </source>
</evidence>
<evidence type="ECO:0000313" key="2">
    <source>
        <dbReference type="EMBL" id="CAK0885300.1"/>
    </source>
</evidence>
<evidence type="ECO:0000256" key="1">
    <source>
        <dbReference type="SAM" id="MobiDB-lite"/>
    </source>
</evidence>
<organism evidence="2 3">
    <name type="scientific">Prorocentrum cordatum</name>
    <dbReference type="NCBI Taxonomy" id="2364126"/>
    <lineage>
        <taxon>Eukaryota</taxon>
        <taxon>Sar</taxon>
        <taxon>Alveolata</taxon>
        <taxon>Dinophyceae</taxon>
        <taxon>Prorocentrales</taxon>
        <taxon>Prorocentraceae</taxon>
        <taxon>Prorocentrum</taxon>
    </lineage>
</organism>
<accession>A0ABN9WJ14</accession>
<sequence>MRGTGGDWLELRRKLSGSDLGGGSSSSGPSEFLSGWSLFGPPTDDGMGGPPEHAVDAAAIADAIVEVPLVDAIVEAPPAQGRRGRPRRRTANTVLADVMTHHGGMLAPSESGAQQLEGQVDPVDGGPEDSIGDAVLVNANPFVASDTEPFRRLALEVGDAIANDISLDGMLGQARME</sequence>
<feature type="compositionally biased region" description="Low complexity" evidence="1">
    <location>
        <begin position="26"/>
        <end position="38"/>
    </location>
</feature>
<gene>
    <name evidence="2" type="ORF">PCOR1329_LOCUS66949</name>
</gene>
<proteinExistence type="predicted"/>
<comment type="caution">
    <text evidence="2">The sequence shown here is derived from an EMBL/GenBank/DDBJ whole genome shotgun (WGS) entry which is preliminary data.</text>
</comment>
<dbReference type="EMBL" id="CAUYUJ010018650">
    <property type="protein sequence ID" value="CAK0885300.1"/>
    <property type="molecule type" value="Genomic_DNA"/>
</dbReference>
<feature type="region of interest" description="Disordered" evidence="1">
    <location>
        <begin position="15"/>
        <end position="38"/>
    </location>
</feature>
<protein>
    <submittedName>
        <fullName evidence="2">Uncharacterized protein</fullName>
    </submittedName>
</protein>
<reference evidence="2" key="1">
    <citation type="submission" date="2023-10" db="EMBL/GenBank/DDBJ databases">
        <authorList>
            <person name="Chen Y."/>
            <person name="Shah S."/>
            <person name="Dougan E. K."/>
            <person name="Thang M."/>
            <person name="Chan C."/>
        </authorList>
    </citation>
    <scope>NUCLEOTIDE SEQUENCE [LARGE SCALE GENOMIC DNA]</scope>
</reference>
<feature type="non-terminal residue" evidence="2">
    <location>
        <position position="177"/>
    </location>
</feature>
<keyword evidence="3" id="KW-1185">Reference proteome</keyword>
<name>A0ABN9WJ14_9DINO</name>